<dbReference type="AlphaFoldDB" id="A0A1F4NPX9"/>
<evidence type="ECO:0000313" key="9">
    <source>
        <dbReference type="Proteomes" id="UP000178085"/>
    </source>
</evidence>
<reference evidence="8 9" key="1">
    <citation type="journal article" date="2016" name="Nat. Commun.">
        <title>Thousands of microbial genomes shed light on interconnected biogeochemical processes in an aquifer system.</title>
        <authorList>
            <person name="Anantharaman K."/>
            <person name="Brown C.T."/>
            <person name="Hug L.A."/>
            <person name="Sharon I."/>
            <person name="Castelle C.J."/>
            <person name="Probst A.J."/>
            <person name="Thomas B.C."/>
            <person name="Singh A."/>
            <person name="Wilkins M.J."/>
            <person name="Karaoz U."/>
            <person name="Brodie E.L."/>
            <person name="Williams K.H."/>
            <person name="Hubbard S.S."/>
            <person name="Banfield J.F."/>
        </authorList>
    </citation>
    <scope>NUCLEOTIDE SEQUENCE [LARGE SCALE GENOMIC DNA]</scope>
</reference>
<evidence type="ECO:0000256" key="6">
    <source>
        <dbReference type="ARBA" id="ARBA00023118"/>
    </source>
</evidence>
<keyword evidence="1" id="KW-0540">Nuclease</keyword>
<keyword evidence="6" id="KW-0051">Antiviral defense</keyword>
<dbReference type="Pfam" id="PF20803">
    <property type="entry name" value="PaaX_M"/>
    <property type="match status" value="1"/>
</dbReference>
<evidence type="ECO:0000259" key="7">
    <source>
        <dbReference type="Pfam" id="PF20803"/>
    </source>
</evidence>
<comment type="caution">
    <text evidence="8">The sequence shown here is derived from an EMBL/GenBank/DDBJ whole genome shotgun (WGS) entry which is preliminary data.</text>
</comment>
<keyword evidence="5" id="KW-0460">Magnesium</keyword>
<gene>
    <name evidence="8" type="ORF">A3K51_01465</name>
</gene>
<evidence type="ECO:0000256" key="5">
    <source>
        <dbReference type="ARBA" id="ARBA00022842"/>
    </source>
</evidence>
<dbReference type="NCBIfam" id="TIGR01573">
    <property type="entry name" value="cas2"/>
    <property type="match status" value="1"/>
</dbReference>
<proteinExistence type="predicted"/>
<dbReference type="GO" id="GO:0004521">
    <property type="term" value="F:RNA endonuclease activity"/>
    <property type="evidence" value="ECO:0007669"/>
    <property type="project" value="InterPro"/>
</dbReference>
<dbReference type="EMBL" id="METD01000001">
    <property type="protein sequence ID" value="OGB73504.1"/>
    <property type="molecule type" value="Genomic_DNA"/>
</dbReference>
<feature type="domain" description="Transcriptional repressor PaaX-like central Cas2-like" evidence="7">
    <location>
        <begin position="83"/>
        <end position="154"/>
    </location>
</feature>
<accession>A0A1F4NPX9</accession>
<name>A0A1F4NPX9_UNCK3</name>
<dbReference type="InterPro" id="IPR048846">
    <property type="entry name" value="PaaX-like_central"/>
</dbReference>
<evidence type="ECO:0000256" key="4">
    <source>
        <dbReference type="ARBA" id="ARBA00022801"/>
    </source>
</evidence>
<protein>
    <submittedName>
        <fullName evidence="8">CRISPR-associated endonuclease Cas2</fullName>
    </submittedName>
</protein>
<evidence type="ECO:0000256" key="2">
    <source>
        <dbReference type="ARBA" id="ARBA00022723"/>
    </source>
</evidence>
<dbReference type="Gene3D" id="3.30.70.2650">
    <property type="match status" value="1"/>
</dbReference>
<dbReference type="SUPFAM" id="SSF143430">
    <property type="entry name" value="TTP0101/SSO1404-like"/>
    <property type="match status" value="1"/>
</dbReference>
<keyword evidence="3 8" id="KW-0255">Endonuclease</keyword>
<evidence type="ECO:0000256" key="1">
    <source>
        <dbReference type="ARBA" id="ARBA00022722"/>
    </source>
</evidence>
<dbReference type="GO" id="GO:0043571">
    <property type="term" value="P:maintenance of CRISPR repeat elements"/>
    <property type="evidence" value="ECO:0007669"/>
    <property type="project" value="InterPro"/>
</dbReference>
<organism evidence="8 9">
    <name type="scientific">candidate division Kazan bacterium RIFCSPLOWO2_01_FULL_45_19</name>
    <dbReference type="NCBI Taxonomy" id="1798538"/>
    <lineage>
        <taxon>Bacteria</taxon>
        <taxon>Bacteria division Kazan-3B-28</taxon>
    </lineage>
</organism>
<dbReference type="InterPro" id="IPR021127">
    <property type="entry name" value="CRISPR_associated_Cas2"/>
</dbReference>
<evidence type="ECO:0000256" key="3">
    <source>
        <dbReference type="ARBA" id="ARBA00022759"/>
    </source>
</evidence>
<keyword evidence="2" id="KW-0479">Metal-binding</keyword>
<keyword evidence="4" id="KW-0378">Hydrolase</keyword>
<sequence length="158" mass="18348">MHNSRGAYRLMKALFRLVDGGGAFQMRASLQQRRGVLNAQASKENRTFKYLQNSGYITELADGRFQITDLARINLLKEIIKQRKSDGKLRIVIFDIPEKMKRSRNFFRRHLVELGFKMRQQSVWVSPLPCEDLVHLVVRYHGLGKYVNLIVGNLVTEN</sequence>
<dbReference type="Proteomes" id="UP000178085">
    <property type="component" value="Unassembled WGS sequence"/>
</dbReference>
<evidence type="ECO:0000313" key="8">
    <source>
        <dbReference type="EMBL" id="OGB73504.1"/>
    </source>
</evidence>